<dbReference type="AlphaFoldDB" id="A0A222MVN9"/>
<protein>
    <recommendedName>
        <fullName evidence="3">NADH dehydrogenase I subunit F</fullName>
    </recommendedName>
</protein>
<dbReference type="EMBL" id="CP022347">
    <property type="protein sequence ID" value="ASQ29871.1"/>
    <property type="molecule type" value="Genomic_DNA"/>
</dbReference>
<name>A0A222MVN9_9BACT</name>
<accession>A0A222MVN9</accession>
<proteinExistence type="predicted"/>
<organism evidence="1 2">
    <name type="scientific">Campylobacter avium LMG 24591</name>
    <dbReference type="NCBI Taxonomy" id="522484"/>
    <lineage>
        <taxon>Bacteria</taxon>
        <taxon>Pseudomonadati</taxon>
        <taxon>Campylobacterota</taxon>
        <taxon>Epsilonproteobacteria</taxon>
        <taxon>Campylobacterales</taxon>
        <taxon>Campylobacteraceae</taxon>
        <taxon>Campylobacter</taxon>
    </lineage>
</organism>
<gene>
    <name evidence="1" type="ORF">CAV_0199</name>
</gene>
<keyword evidence="2" id="KW-1185">Reference proteome</keyword>
<evidence type="ECO:0008006" key="3">
    <source>
        <dbReference type="Google" id="ProtNLM"/>
    </source>
</evidence>
<reference evidence="1 2" key="1">
    <citation type="submission" date="2017-07" db="EMBL/GenBank/DDBJ databases">
        <title>Analysis of two Campylobacter avium genomes and identification of a novel hippuricase gene.</title>
        <authorList>
            <person name="Miller W.G."/>
            <person name="Chapman M.H."/>
            <person name="Yee E."/>
            <person name="Revez J."/>
            <person name="Bono J.L."/>
            <person name="Rossi M."/>
        </authorList>
    </citation>
    <scope>NUCLEOTIDE SEQUENCE [LARGE SCALE GENOMIC DNA]</scope>
    <source>
        <strain evidence="1 2">LMG 24591</strain>
    </source>
</reference>
<dbReference type="KEGG" id="cavi:CAV_0199"/>
<evidence type="ECO:0000313" key="1">
    <source>
        <dbReference type="EMBL" id="ASQ29871.1"/>
    </source>
</evidence>
<evidence type="ECO:0000313" key="2">
    <source>
        <dbReference type="Proteomes" id="UP000201169"/>
    </source>
</evidence>
<dbReference type="Proteomes" id="UP000201169">
    <property type="component" value="Chromosome"/>
</dbReference>
<sequence length="235" mass="27261">MKLHRYEPCKKALCILDMPSINHKELFKDLNTEENFYISCIKDKAFKAKFFKCEIASISFVLALLAKFACDDFSHFDEGFLSAESCVGEEEISEILAFLKEAEFIVFDENLKHHQDYENIKFFLSFLARKFDLKLTCSNQKEDELKPCEFKGLQDLQNYDGLVVFKALLDDGFLHCSRQFLTLCKLNDKDEICINFEGKSINTKIILDENLQGTIAFLNFKDEGFAFKKVSVKRL</sequence>